<dbReference type="Proteomes" id="UP001140949">
    <property type="component" value="Unassembled WGS sequence"/>
</dbReference>
<keyword evidence="5" id="KW-1185">Reference proteome</keyword>
<reference evidence="4" key="2">
    <citation type="submission" date="2023-04" db="EMBL/GenBank/DDBJ databases">
        <authorList>
            <person name="Bruccoleri R.E."/>
            <person name="Oakeley E.J."/>
            <person name="Faust A.-M."/>
            <person name="Dessus-Babus S."/>
            <person name="Altorfer M."/>
            <person name="Burckhardt D."/>
            <person name="Oertli M."/>
            <person name="Naumann U."/>
            <person name="Petersen F."/>
            <person name="Wong J."/>
        </authorList>
    </citation>
    <scope>NUCLEOTIDE SEQUENCE</scope>
    <source>
        <strain evidence="4">GSM-AAB239-AS_SAM_17_03QT</strain>
        <tissue evidence="4">Leaf</tissue>
    </source>
</reference>
<keyword evidence="2" id="KW-0539">Nucleus</keyword>
<gene>
    <name evidence="4" type="ORF">M6B38_376435</name>
</gene>
<dbReference type="PANTHER" id="PTHR33172:SF96">
    <property type="entry name" value="PROTEIN OXIDATIVE STRESS 3 LIKE 3"/>
    <property type="match status" value="1"/>
</dbReference>
<dbReference type="PANTHER" id="PTHR33172">
    <property type="entry name" value="OS08G0516900 PROTEIN"/>
    <property type="match status" value="1"/>
</dbReference>
<dbReference type="AlphaFoldDB" id="A0AAX6G9T5"/>
<feature type="compositionally biased region" description="Polar residues" evidence="3">
    <location>
        <begin position="91"/>
        <end position="111"/>
    </location>
</feature>
<dbReference type="GO" id="GO:0005634">
    <property type="term" value="C:nucleus"/>
    <property type="evidence" value="ECO:0007669"/>
    <property type="project" value="UniProtKB-SubCell"/>
</dbReference>
<evidence type="ECO:0000256" key="1">
    <source>
        <dbReference type="ARBA" id="ARBA00004123"/>
    </source>
</evidence>
<name>A0AAX6G9T5_IRIPA</name>
<feature type="region of interest" description="Disordered" evidence="3">
    <location>
        <begin position="91"/>
        <end position="240"/>
    </location>
</feature>
<evidence type="ECO:0000313" key="5">
    <source>
        <dbReference type="Proteomes" id="UP001140949"/>
    </source>
</evidence>
<feature type="region of interest" description="Disordered" evidence="3">
    <location>
        <begin position="25"/>
        <end position="68"/>
    </location>
</feature>
<proteinExistence type="predicted"/>
<accession>A0AAX6G9T5</accession>
<feature type="compositionally biased region" description="Low complexity" evidence="3">
    <location>
        <begin position="160"/>
        <end position="173"/>
    </location>
</feature>
<comment type="caution">
    <text evidence="4">The sequence shown here is derived from an EMBL/GenBank/DDBJ whole genome shotgun (WGS) entry which is preliminary data.</text>
</comment>
<comment type="subcellular location">
    <subcellularLocation>
        <location evidence="1">Nucleus</location>
    </subcellularLocation>
</comment>
<reference evidence="4" key="1">
    <citation type="journal article" date="2023" name="GigaByte">
        <title>Genome assembly of the bearded iris, Iris pallida Lam.</title>
        <authorList>
            <person name="Bruccoleri R.E."/>
            <person name="Oakeley E.J."/>
            <person name="Faust A.M.E."/>
            <person name="Altorfer M."/>
            <person name="Dessus-Babus S."/>
            <person name="Burckhardt D."/>
            <person name="Oertli M."/>
            <person name="Naumann U."/>
            <person name="Petersen F."/>
            <person name="Wong J."/>
        </authorList>
    </citation>
    <scope>NUCLEOTIDE SEQUENCE</scope>
    <source>
        <strain evidence="4">GSM-AAB239-AS_SAM_17_03QT</strain>
    </source>
</reference>
<evidence type="ECO:0000256" key="3">
    <source>
        <dbReference type="SAM" id="MobiDB-lite"/>
    </source>
</evidence>
<dbReference type="InterPro" id="IPR051992">
    <property type="entry name" value="OxStress_Response_Reg"/>
</dbReference>
<organism evidence="4 5">
    <name type="scientific">Iris pallida</name>
    <name type="common">Sweet iris</name>
    <dbReference type="NCBI Taxonomy" id="29817"/>
    <lineage>
        <taxon>Eukaryota</taxon>
        <taxon>Viridiplantae</taxon>
        <taxon>Streptophyta</taxon>
        <taxon>Embryophyta</taxon>
        <taxon>Tracheophyta</taxon>
        <taxon>Spermatophyta</taxon>
        <taxon>Magnoliopsida</taxon>
        <taxon>Liliopsida</taxon>
        <taxon>Asparagales</taxon>
        <taxon>Iridaceae</taxon>
        <taxon>Iridoideae</taxon>
        <taxon>Irideae</taxon>
        <taxon>Iris</taxon>
    </lineage>
</organism>
<dbReference type="GO" id="GO:0006950">
    <property type="term" value="P:response to stress"/>
    <property type="evidence" value="ECO:0007669"/>
    <property type="project" value="UniProtKB-ARBA"/>
</dbReference>
<protein>
    <submittedName>
        <fullName evidence="4">Uncharacterized protein</fullName>
    </submittedName>
</protein>
<evidence type="ECO:0000256" key="2">
    <source>
        <dbReference type="ARBA" id="ARBA00023242"/>
    </source>
</evidence>
<dbReference type="EMBL" id="JANAVB010021600">
    <property type="protein sequence ID" value="KAJ6825496.1"/>
    <property type="molecule type" value="Genomic_DNA"/>
</dbReference>
<sequence>MSIALERIGRPGFADFGVYEDPTAAEAESYTSSVGRNSDSSGEGSDGGEESEEVQSSLKGPLDTMDALEDSLPIRRGISKFYCGKSKSFTSLADAQCSSSSRDLAKSQNSYTRKRKSLPTFGSTLWDKTCSNSLRYDEDSAVSKRPANSRRTTVGHCHPESSSSGSNSNSNGSGEEDHHDHGYSRQLPPLHPHGKLAAQKCSSPMGRRPSFKTRSFSLTDLEGVSSSSSSASGVKQKMFH</sequence>
<evidence type="ECO:0000313" key="4">
    <source>
        <dbReference type="EMBL" id="KAJ6825496.1"/>
    </source>
</evidence>